<feature type="transmembrane region" description="Helical" evidence="1">
    <location>
        <begin position="53"/>
        <end position="73"/>
    </location>
</feature>
<accession>A0ABQ5P9W6</accession>
<keyword evidence="3" id="KW-1185">Reference proteome</keyword>
<feature type="transmembrane region" description="Helical" evidence="1">
    <location>
        <begin position="20"/>
        <end position="41"/>
    </location>
</feature>
<dbReference type="Proteomes" id="UP001291653">
    <property type="component" value="Unassembled WGS sequence"/>
</dbReference>
<feature type="transmembrane region" description="Helical" evidence="1">
    <location>
        <begin position="293"/>
        <end position="314"/>
    </location>
</feature>
<feature type="transmembrane region" description="Helical" evidence="1">
    <location>
        <begin position="264"/>
        <end position="281"/>
    </location>
</feature>
<keyword evidence="1" id="KW-0812">Transmembrane</keyword>
<proteinExistence type="predicted"/>
<feature type="transmembrane region" description="Helical" evidence="1">
    <location>
        <begin position="335"/>
        <end position="357"/>
    </location>
</feature>
<keyword evidence="1" id="KW-0472">Membrane</keyword>
<dbReference type="EMBL" id="BSBI01000017">
    <property type="protein sequence ID" value="GLF99021.1"/>
    <property type="molecule type" value="Genomic_DNA"/>
</dbReference>
<organism evidence="2 3">
    <name type="scientific">Streptomyces yaizuensis</name>
    <dbReference type="NCBI Taxonomy" id="2989713"/>
    <lineage>
        <taxon>Bacteria</taxon>
        <taxon>Bacillati</taxon>
        <taxon>Actinomycetota</taxon>
        <taxon>Actinomycetes</taxon>
        <taxon>Kitasatosporales</taxon>
        <taxon>Streptomycetaceae</taxon>
        <taxon>Streptomyces</taxon>
    </lineage>
</organism>
<sequence>MLALRLTLGTGPLALLRRLLVTTACTGVGLLLLSSLGYALAHPGEPAAALLRLAWCALPLAAAAQLAVAVARTDPATRPRDGLTAFGLGPARLALLAAVSTALAAALGSALALPLFLRLRGERALPLLGGAAGADIPLPAGAVLLLLCLPPLVTTLVTAFALRPRGTEPGPVPGSPPGGLPWGCALVTAGLAASTLTSLTGQDAPGDRAGILVGWALTALGLACAGPSLTRFCGQLLQSARPGAVRLLAGRVLMAEARRIGRPLGVVSAVAAAGVTTWSLYGSRPLPFGPLTGLGAGLVVVCTTATLLTAAVEARQDRAALTGRLRGLGAPAAPLRLAALLRVAAVLLVFVPVVWAVGTLAASLPPR</sequence>
<name>A0ABQ5P9W6_9ACTN</name>
<feature type="transmembrane region" description="Helical" evidence="1">
    <location>
        <begin position="138"/>
        <end position="160"/>
    </location>
</feature>
<evidence type="ECO:0000256" key="1">
    <source>
        <dbReference type="SAM" id="Phobius"/>
    </source>
</evidence>
<evidence type="ECO:0000313" key="2">
    <source>
        <dbReference type="EMBL" id="GLF99021.1"/>
    </source>
</evidence>
<comment type="caution">
    <text evidence="2">The sequence shown here is derived from an EMBL/GenBank/DDBJ whole genome shotgun (WGS) entry which is preliminary data.</text>
</comment>
<dbReference type="RefSeq" id="WP_323450971.1">
    <property type="nucleotide sequence ID" value="NZ_BSBI01000017.1"/>
</dbReference>
<keyword evidence="1" id="KW-1133">Transmembrane helix</keyword>
<gene>
    <name evidence="2" type="ORF">SYYSPA8_32010</name>
</gene>
<reference evidence="2 3" key="1">
    <citation type="submission" date="2022-10" db="EMBL/GenBank/DDBJ databases">
        <title>Draft genome sequence of Streptomyces sp. YSPA8.</title>
        <authorList>
            <person name="Moriuchi R."/>
            <person name="Dohra H."/>
            <person name="Yamamura H."/>
            <person name="Kodani S."/>
        </authorList>
    </citation>
    <scope>NUCLEOTIDE SEQUENCE [LARGE SCALE GENOMIC DNA]</scope>
    <source>
        <strain evidence="2 3">YSPA8</strain>
    </source>
</reference>
<evidence type="ECO:0000313" key="3">
    <source>
        <dbReference type="Proteomes" id="UP001291653"/>
    </source>
</evidence>
<feature type="transmembrane region" description="Helical" evidence="1">
    <location>
        <begin position="93"/>
        <end position="117"/>
    </location>
</feature>
<protein>
    <submittedName>
        <fullName evidence="2">Membrane protein</fullName>
    </submittedName>
</protein>